<dbReference type="AlphaFoldDB" id="A0AAD4C316"/>
<name>A0AAD4C316_BOLED</name>
<protein>
    <submittedName>
        <fullName evidence="1">Uncharacterized protein</fullName>
    </submittedName>
</protein>
<reference evidence="1" key="1">
    <citation type="submission" date="2019-10" db="EMBL/GenBank/DDBJ databases">
        <authorList>
            <consortium name="DOE Joint Genome Institute"/>
            <person name="Kuo A."/>
            <person name="Miyauchi S."/>
            <person name="Kiss E."/>
            <person name="Drula E."/>
            <person name="Kohler A."/>
            <person name="Sanchez-Garcia M."/>
            <person name="Andreopoulos B."/>
            <person name="Barry K.W."/>
            <person name="Bonito G."/>
            <person name="Buee M."/>
            <person name="Carver A."/>
            <person name="Chen C."/>
            <person name="Cichocki N."/>
            <person name="Clum A."/>
            <person name="Culley D."/>
            <person name="Crous P.W."/>
            <person name="Fauchery L."/>
            <person name="Girlanda M."/>
            <person name="Hayes R."/>
            <person name="Keri Z."/>
            <person name="LaButti K."/>
            <person name="Lipzen A."/>
            <person name="Lombard V."/>
            <person name="Magnuson J."/>
            <person name="Maillard F."/>
            <person name="Morin E."/>
            <person name="Murat C."/>
            <person name="Nolan M."/>
            <person name="Ohm R."/>
            <person name="Pangilinan J."/>
            <person name="Pereira M."/>
            <person name="Perotto S."/>
            <person name="Peter M."/>
            <person name="Riley R."/>
            <person name="Sitrit Y."/>
            <person name="Stielow B."/>
            <person name="Szollosi G."/>
            <person name="Zifcakova L."/>
            <person name="Stursova M."/>
            <person name="Spatafora J.W."/>
            <person name="Tedersoo L."/>
            <person name="Vaario L.-M."/>
            <person name="Yamada A."/>
            <person name="Yan M."/>
            <person name="Wang P."/>
            <person name="Xu J."/>
            <person name="Bruns T."/>
            <person name="Baldrian P."/>
            <person name="Vilgalys R."/>
            <person name="Henrissat B."/>
            <person name="Grigoriev I.V."/>
            <person name="Hibbett D."/>
            <person name="Nagy L.G."/>
            <person name="Martin F.M."/>
        </authorList>
    </citation>
    <scope>NUCLEOTIDE SEQUENCE</scope>
    <source>
        <strain evidence="1">BED1</strain>
    </source>
</reference>
<reference evidence="1" key="2">
    <citation type="journal article" date="2020" name="Nat. Commun.">
        <title>Large-scale genome sequencing of mycorrhizal fungi provides insights into the early evolution of symbiotic traits.</title>
        <authorList>
            <person name="Miyauchi S."/>
            <person name="Kiss E."/>
            <person name="Kuo A."/>
            <person name="Drula E."/>
            <person name="Kohler A."/>
            <person name="Sanchez-Garcia M."/>
            <person name="Morin E."/>
            <person name="Andreopoulos B."/>
            <person name="Barry K.W."/>
            <person name="Bonito G."/>
            <person name="Buee M."/>
            <person name="Carver A."/>
            <person name="Chen C."/>
            <person name="Cichocki N."/>
            <person name="Clum A."/>
            <person name="Culley D."/>
            <person name="Crous P.W."/>
            <person name="Fauchery L."/>
            <person name="Girlanda M."/>
            <person name="Hayes R.D."/>
            <person name="Keri Z."/>
            <person name="LaButti K."/>
            <person name="Lipzen A."/>
            <person name="Lombard V."/>
            <person name="Magnuson J."/>
            <person name="Maillard F."/>
            <person name="Murat C."/>
            <person name="Nolan M."/>
            <person name="Ohm R.A."/>
            <person name="Pangilinan J."/>
            <person name="Pereira M.F."/>
            <person name="Perotto S."/>
            <person name="Peter M."/>
            <person name="Pfister S."/>
            <person name="Riley R."/>
            <person name="Sitrit Y."/>
            <person name="Stielow J.B."/>
            <person name="Szollosi G."/>
            <person name="Zifcakova L."/>
            <person name="Stursova M."/>
            <person name="Spatafora J.W."/>
            <person name="Tedersoo L."/>
            <person name="Vaario L.M."/>
            <person name="Yamada A."/>
            <person name="Yan M."/>
            <person name="Wang P."/>
            <person name="Xu J."/>
            <person name="Bruns T."/>
            <person name="Baldrian P."/>
            <person name="Vilgalys R."/>
            <person name="Dunand C."/>
            <person name="Henrissat B."/>
            <person name="Grigoriev I.V."/>
            <person name="Hibbett D."/>
            <person name="Nagy L.G."/>
            <person name="Martin F.M."/>
        </authorList>
    </citation>
    <scope>NUCLEOTIDE SEQUENCE</scope>
    <source>
        <strain evidence="1">BED1</strain>
    </source>
</reference>
<gene>
    <name evidence="1" type="ORF">L210DRAFT_3627937</name>
</gene>
<keyword evidence="2" id="KW-1185">Reference proteome</keyword>
<dbReference type="EMBL" id="WHUW01000004">
    <property type="protein sequence ID" value="KAF8447291.1"/>
    <property type="molecule type" value="Genomic_DNA"/>
</dbReference>
<organism evidence="1 2">
    <name type="scientific">Boletus edulis BED1</name>
    <dbReference type="NCBI Taxonomy" id="1328754"/>
    <lineage>
        <taxon>Eukaryota</taxon>
        <taxon>Fungi</taxon>
        <taxon>Dikarya</taxon>
        <taxon>Basidiomycota</taxon>
        <taxon>Agaricomycotina</taxon>
        <taxon>Agaricomycetes</taxon>
        <taxon>Agaricomycetidae</taxon>
        <taxon>Boletales</taxon>
        <taxon>Boletineae</taxon>
        <taxon>Boletaceae</taxon>
        <taxon>Boletoideae</taxon>
        <taxon>Boletus</taxon>
    </lineage>
</organism>
<evidence type="ECO:0000313" key="1">
    <source>
        <dbReference type="EMBL" id="KAF8447291.1"/>
    </source>
</evidence>
<accession>A0AAD4C316</accession>
<evidence type="ECO:0000313" key="2">
    <source>
        <dbReference type="Proteomes" id="UP001194468"/>
    </source>
</evidence>
<comment type="caution">
    <text evidence="1">The sequence shown here is derived from an EMBL/GenBank/DDBJ whole genome shotgun (WGS) entry which is preliminary data.</text>
</comment>
<proteinExistence type="predicted"/>
<dbReference type="Proteomes" id="UP001194468">
    <property type="component" value="Unassembled WGS sequence"/>
</dbReference>
<sequence>MSSMERQWKGWITPVRECRTYEDDSTRTGRSHISVISHKGRLCVDEGKRAWGNGSIRAGLCLCWMWSSFVGPNSLIPSYPARRTRIARQEQVVPRRSGWDKPRCRLGGCSCKRCAFGPMHASDDDESEFHLIELDWSPELWVAYHDVDEQNACLASRVCEGNGFDHAEGMGSAAAIATIPMPGWINPSMSYWATVTTTGHESLDRADS</sequence>